<protein>
    <submittedName>
        <fullName evidence="6">1,4-alpha-glucan branching protein</fullName>
    </submittedName>
</protein>
<evidence type="ECO:0000256" key="4">
    <source>
        <dbReference type="ARBA" id="ARBA00022840"/>
    </source>
</evidence>
<reference evidence="6 7" key="1">
    <citation type="submission" date="2020-09" db="EMBL/GenBank/DDBJ databases">
        <title>Biosynthesis of the nuclear factor of activated T cells inhibitor NFAT-133 and its congeners in Streptomyces pactum.</title>
        <authorList>
            <person name="Zhou W."/>
            <person name="Posri P."/>
            <person name="Abugrain M.E."/>
            <person name="Weisberg A.J."/>
            <person name="Chang J.H."/>
            <person name="Mahmud T."/>
        </authorList>
    </citation>
    <scope>NUCLEOTIDE SEQUENCE [LARGE SCALE GENOMIC DNA]</scope>
    <source>
        <strain evidence="6 7">ATCC 27456</strain>
    </source>
</reference>
<evidence type="ECO:0000256" key="1">
    <source>
        <dbReference type="ARBA" id="ARBA00022679"/>
    </source>
</evidence>
<sequence>MAVIHRTTLTPTKLELLTPWLPDQPWYRGGGSRPELSRVGGFRLDDPDGEVGIEFMVARDAAEDRPGDYLVPLTYRGAPLAGADRALLGTSEHGVLGRRWIYDGTYDPVLVTQLFAFMLGRVEAQAQSISNQTDPSVTGRFADAVIGTVSGPVEVGHGPEGTDVLVRAGAAGELTLRFHRVLAPAGPGAADAGSALGEVTAEWQGPDGGTCRGLFASVHTAGTA</sequence>
<keyword evidence="4" id="KW-0067">ATP-binding</keyword>
<evidence type="ECO:0000256" key="3">
    <source>
        <dbReference type="ARBA" id="ARBA00022777"/>
    </source>
</evidence>
<dbReference type="Pfam" id="PF18085">
    <property type="entry name" value="Mak_N_cap"/>
    <property type="match status" value="1"/>
</dbReference>
<dbReference type="InterPro" id="IPR040999">
    <property type="entry name" value="Mak_N_cap"/>
</dbReference>
<dbReference type="EMBL" id="JACYXC010000001">
    <property type="protein sequence ID" value="MBH5333544.1"/>
    <property type="molecule type" value="Genomic_DNA"/>
</dbReference>
<dbReference type="RefSeq" id="WP_197987351.1">
    <property type="nucleotide sequence ID" value="NZ_JACYXC010000001.1"/>
</dbReference>
<comment type="caution">
    <text evidence="6">The sequence shown here is derived from an EMBL/GenBank/DDBJ whole genome shotgun (WGS) entry which is preliminary data.</text>
</comment>
<keyword evidence="7" id="KW-1185">Reference proteome</keyword>
<evidence type="ECO:0000256" key="2">
    <source>
        <dbReference type="ARBA" id="ARBA00022741"/>
    </source>
</evidence>
<accession>A0ABS0NEI1</accession>
<proteinExistence type="predicted"/>
<name>A0ABS0NEI1_9ACTN</name>
<evidence type="ECO:0000259" key="5">
    <source>
        <dbReference type="Pfam" id="PF18085"/>
    </source>
</evidence>
<gene>
    <name evidence="6" type="ORF">IHE55_01480</name>
</gene>
<dbReference type="Proteomes" id="UP000807371">
    <property type="component" value="Unassembled WGS sequence"/>
</dbReference>
<keyword evidence="3" id="KW-0418">Kinase</keyword>
<feature type="domain" description="Maltokinase N-terminal cap" evidence="5">
    <location>
        <begin position="20"/>
        <end position="107"/>
    </location>
</feature>
<keyword evidence="1" id="KW-0808">Transferase</keyword>
<keyword evidence="2" id="KW-0547">Nucleotide-binding</keyword>
<evidence type="ECO:0000313" key="6">
    <source>
        <dbReference type="EMBL" id="MBH5333544.1"/>
    </source>
</evidence>
<organism evidence="6 7">
    <name type="scientific">Streptomyces pactum</name>
    <dbReference type="NCBI Taxonomy" id="68249"/>
    <lineage>
        <taxon>Bacteria</taxon>
        <taxon>Bacillati</taxon>
        <taxon>Actinomycetota</taxon>
        <taxon>Actinomycetes</taxon>
        <taxon>Kitasatosporales</taxon>
        <taxon>Streptomycetaceae</taxon>
        <taxon>Streptomyces</taxon>
    </lineage>
</organism>
<evidence type="ECO:0000313" key="7">
    <source>
        <dbReference type="Proteomes" id="UP000807371"/>
    </source>
</evidence>